<feature type="domain" description="RES" evidence="1">
    <location>
        <begin position="11"/>
        <end position="137"/>
    </location>
</feature>
<dbReference type="InterPro" id="IPR014914">
    <property type="entry name" value="RES_dom"/>
</dbReference>
<organism evidence="2 3">
    <name type="scientific">Kaistella flava</name>
    <name type="common">ex Peng et al. 2021</name>
    <dbReference type="NCBI Taxonomy" id="2038776"/>
    <lineage>
        <taxon>Bacteria</taxon>
        <taxon>Pseudomonadati</taxon>
        <taxon>Bacteroidota</taxon>
        <taxon>Flavobacteriia</taxon>
        <taxon>Flavobacteriales</taxon>
        <taxon>Weeksellaceae</taxon>
        <taxon>Chryseobacterium group</taxon>
        <taxon>Kaistella</taxon>
    </lineage>
</organism>
<proteinExistence type="predicted"/>
<protein>
    <submittedName>
        <fullName evidence="2">RES domain-containing protein</fullName>
    </submittedName>
</protein>
<dbReference type="SMART" id="SM00953">
    <property type="entry name" value="RES"/>
    <property type="match status" value="1"/>
</dbReference>
<dbReference type="RefSeq" id="WP_193812571.1">
    <property type="nucleotide sequence ID" value="NZ_CP040442.1"/>
</dbReference>
<sequence>MLVYRIVHEKYSKTLFASGLEGRWNSEGKKVLYTAESISLAYLETMNFRKGFGFNNDFKIMVIQLPTIADCLIVESSHLPKSWRDFRNYQNCQEIGDQWFDAAKDLALKVPSAVVPENFNVVINTLHPAYKKVKLIDILGFYPDERLELILKKYK</sequence>
<gene>
    <name evidence="2" type="ORF">Q73A0000_02770</name>
</gene>
<name>A0A7M2Y6U7_9FLAO</name>
<accession>A0A7M2Y6U7</accession>
<evidence type="ECO:0000313" key="3">
    <source>
        <dbReference type="Proteomes" id="UP000594195"/>
    </source>
</evidence>
<dbReference type="AlphaFoldDB" id="A0A7M2Y6U7"/>
<dbReference type="Proteomes" id="UP000594195">
    <property type="component" value="Chromosome"/>
</dbReference>
<dbReference type="EMBL" id="CP040442">
    <property type="protein sequence ID" value="QOW09355.1"/>
    <property type="molecule type" value="Genomic_DNA"/>
</dbReference>
<evidence type="ECO:0000313" key="2">
    <source>
        <dbReference type="EMBL" id="QOW09355.1"/>
    </source>
</evidence>
<keyword evidence="3" id="KW-1185">Reference proteome</keyword>
<dbReference type="KEGG" id="kfa:Q73A0000_02770"/>
<dbReference type="Pfam" id="PF08808">
    <property type="entry name" value="RES"/>
    <property type="match status" value="1"/>
</dbReference>
<evidence type="ECO:0000259" key="1">
    <source>
        <dbReference type="SMART" id="SM00953"/>
    </source>
</evidence>
<reference evidence="2 3" key="1">
    <citation type="submission" date="2019-05" db="EMBL/GenBank/DDBJ databases">
        <title>Chryseobacterium sp. isolated from King George Island, maritime Antarctica.</title>
        <authorList>
            <person name="Peng X."/>
        </authorList>
    </citation>
    <scope>NUCLEOTIDE SEQUENCE [LARGE SCALE GENOMIC DNA]</scope>
    <source>
        <strain evidence="2 3">7-3A</strain>
    </source>
</reference>